<evidence type="ECO:0000313" key="2">
    <source>
        <dbReference type="Proteomes" id="UP000636661"/>
    </source>
</evidence>
<sequence>MSTVETVRFKLVPGTDTTAFESLDRAVEDDYMAKRPGFLSREVTRGDDGEYLVIVHWATPEDADATMSGFFSAAETQDFLAAIDKTTVQSGRYVRIAR</sequence>
<dbReference type="Proteomes" id="UP000636661">
    <property type="component" value="Unassembled WGS sequence"/>
</dbReference>
<dbReference type="AlphaFoldDB" id="A0A918I0E6"/>
<dbReference type="SUPFAM" id="SSF54909">
    <property type="entry name" value="Dimeric alpha+beta barrel"/>
    <property type="match status" value="1"/>
</dbReference>
<dbReference type="Gene3D" id="3.30.70.100">
    <property type="match status" value="1"/>
</dbReference>
<evidence type="ECO:0000313" key="1">
    <source>
        <dbReference type="EMBL" id="GGU54196.1"/>
    </source>
</evidence>
<proteinExistence type="predicted"/>
<protein>
    <recommendedName>
        <fullName evidence="3">ABM domain-containing protein</fullName>
    </recommendedName>
</protein>
<name>A0A918I0E6_9ACTN</name>
<keyword evidence="2" id="KW-1185">Reference proteome</keyword>
<dbReference type="InterPro" id="IPR011008">
    <property type="entry name" value="Dimeric_a/b-barrel"/>
</dbReference>
<organism evidence="1 2">
    <name type="scientific">Streptomyces lavendofoliae</name>
    <dbReference type="NCBI Taxonomy" id="67314"/>
    <lineage>
        <taxon>Bacteria</taxon>
        <taxon>Bacillati</taxon>
        <taxon>Actinomycetota</taxon>
        <taxon>Actinomycetes</taxon>
        <taxon>Kitasatosporales</taxon>
        <taxon>Streptomycetaceae</taxon>
        <taxon>Streptomyces</taxon>
    </lineage>
</organism>
<reference evidence="1" key="1">
    <citation type="journal article" date="2014" name="Int. J. Syst. Evol. Microbiol.">
        <title>Complete genome sequence of Corynebacterium casei LMG S-19264T (=DSM 44701T), isolated from a smear-ripened cheese.</title>
        <authorList>
            <consortium name="US DOE Joint Genome Institute (JGI-PGF)"/>
            <person name="Walter F."/>
            <person name="Albersmeier A."/>
            <person name="Kalinowski J."/>
            <person name="Ruckert C."/>
        </authorList>
    </citation>
    <scope>NUCLEOTIDE SEQUENCE</scope>
    <source>
        <strain evidence="1">JCM 4391</strain>
    </source>
</reference>
<gene>
    <name evidence="1" type="ORF">GCM10010274_49100</name>
</gene>
<dbReference type="RefSeq" id="WP_189553215.1">
    <property type="nucleotide sequence ID" value="NZ_BMTP01000013.1"/>
</dbReference>
<evidence type="ECO:0008006" key="3">
    <source>
        <dbReference type="Google" id="ProtNLM"/>
    </source>
</evidence>
<comment type="caution">
    <text evidence="1">The sequence shown here is derived from an EMBL/GenBank/DDBJ whole genome shotgun (WGS) entry which is preliminary data.</text>
</comment>
<accession>A0A918I0E6</accession>
<dbReference type="EMBL" id="BMTP01000013">
    <property type="protein sequence ID" value="GGU54196.1"/>
    <property type="molecule type" value="Genomic_DNA"/>
</dbReference>
<reference evidence="1" key="2">
    <citation type="submission" date="2020-09" db="EMBL/GenBank/DDBJ databases">
        <authorList>
            <person name="Sun Q."/>
            <person name="Ohkuma M."/>
        </authorList>
    </citation>
    <scope>NUCLEOTIDE SEQUENCE</scope>
    <source>
        <strain evidence="1">JCM 4391</strain>
    </source>
</reference>